<evidence type="ECO:0000259" key="8">
    <source>
        <dbReference type="Pfam" id="PF25785"/>
    </source>
</evidence>
<evidence type="ECO:0000256" key="2">
    <source>
        <dbReference type="ARBA" id="ARBA00023054"/>
    </source>
</evidence>
<proteinExistence type="predicted"/>
<organism evidence="9 10">
    <name type="scientific">Pisolithus tinctorius Marx 270</name>
    <dbReference type="NCBI Taxonomy" id="870435"/>
    <lineage>
        <taxon>Eukaryota</taxon>
        <taxon>Fungi</taxon>
        <taxon>Dikarya</taxon>
        <taxon>Basidiomycota</taxon>
        <taxon>Agaricomycotina</taxon>
        <taxon>Agaricomycetes</taxon>
        <taxon>Agaricomycetidae</taxon>
        <taxon>Boletales</taxon>
        <taxon>Sclerodermatineae</taxon>
        <taxon>Pisolithaceae</taxon>
        <taxon>Pisolithus</taxon>
    </lineage>
</organism>
<feature type="compositionally biased region" description="Polar residues" evidence="5">
    <location>
        <begin position="1941"/>
        <end position="1958"/>
    </location>
</feature>
<feature type="region of interest" description="Disordered" evidence="5">
    <location>
        <begin position="1803"/>
        <end position="1969"/>
    </location>
</feature>
<accession>A0A0C3K723</accession>
<sequence length="1969" mass="218583">MVKTRRKSKAVAAAAAAAAMAAGSEDHFDGASTQGTEEMSVSAGGRLSIPIPVDVDVEALSNLIPEVSFTNPTPDTIVSIYRLLLAQVAETDATHRDVEELRAEVERKDIELDQAVQDGESKSKDLESSLESAQTQLNALKTERDELVESNNALEAKITSIANSRDTSSTELDHLRHRIEECEKEKRDLIGVVSRLKEDASQRDEEIQTLRTNLRQARQDQQALESQVRELRSADTANKFKIETLSQQLGLAQDETARVTTELTSKSEEYARYRRTKHAEFIQLQTAHDALIQKHASVESSFKAIQSAHEAQTQQLTQALSRVQDFQGKLAEQEAAFSTEVSGLKRLVTIMEEREKQAKDIVESIEHEWAGVGDRAEKREAALRAETEKERHAREEVEKRLEQLEIVLERINRGELPVAARGATNVPGTPGRWQDGAADSMFGLSPTVAMVSRAQKGGKTFTEVYADYVRLEEEYARKCTEYDHMDRTLSEVLAQIEERAPILAQQREEYERLQLEATQLSAQLSAAISDRDANAASIQELSQKIKKAHNENDLLQHQLTDLGRQIQTLLKELGRHEDPSVPSDEILDQMEPIPANDIEAVITNNLVLFRSIPELQEQNQRLLKVVREMGAKMEAEERDYRATLEQEQSEAVREAHEAIQELVTQLERQKKSSEMTIQAYMKERDTLKAMLAQSERGVPHVGLNGDIGVNGASTASRSNAQPSGDLAMELADAQAQFESYRQEMGVDSSKLREDFVSTQRELGRANADLAKANAKIQYLDERHRMSQEQLALQSRDLDQLSMRNQQLYDQQMRLDIDKERVMDELATVKSDLEQLRNEAANLRAEKRIWESVQTRLIEDNKSLSVERAQLADLVANVQRIHGDLERSGENDRKRLETQIQMMESQTQELKVQLSQERETLRHVTLQRDIDMKDLQARLDKTAGQLAQVRESLVGAETSKTHLQDRVEQLTRQLQGNEEKLAVYERRVSGASAVTTVPASDLPREQQLEQEVAELRSALKVAQVDLASARTHMQQFQEISQANEAALTALNATHDQYKADAEARAARLESECRSLQEKLRSVEDDLQQAKAKVTEIQHTLENERTAWANDKRILEGTIVDLSTSERVSENDRTTHEREIRELEQRAIAAEERYAREVVTHAESLKNVENLRHQLTAAQATARQNLAEAASAQAKLEASEGSWKQQKEALEKEIADLNARYDDLSAQKALLYQHLDTVSSQAARIRQVADSSTENTSNEADTNGDSDVKLAELRAVIGYLRKEKEIVDLQLELCKQENVRLKGQTDHLSRSLQEARSTLSEERERTIQAATSDAQHAEMLERINQLNILRESNATLRADCENYTKRARELGAKLKALSVELEPAKEEARIARAELQARDAQIALLEGESKRWQERNAQLLSKYDRIDPAEVQSLKDEIDALKAQKAEVEKLVTERDAKFSEANSRVEALEDALRKHKEAATKNMEGFRQRLGHVNQERSRMNQQVKELQEQVRTLTAERDTLRVGAGASTDSDASKELTAQLDSLRHEKAALEKALAEERAKPPSLPTPSPDQAALVASLQAEKDRLLAEKEALLNTEGADALKAQWAGEKAELSKARDEAVARAKAADEEAKKAADDSRNLRQANEKFQVRIQDLQRARDRANTELAAAVEKAKSEMSAASAGSVEELVKRHAKELEDLRALLNAQHEANLDAAVHAATLAAKAEATVASNDDATKAAIDAAIAAREQEFQAKLNDEIEKAVERGRMEQSAKSKLKDSQLVRSQLKVKELEAQILEWKKAGIVPDSTSTPATTTMPATTTTPAASISTVPSEAIPMSATESSSVPSTSVSAGPLRRQATSGAAILVPPEAATRGRGRGASIRGGQRGISIKGRGGAPSPTATTAPPQQQGAIQIMGAAAKRAREDDPSSDDSLAKRIKPAEASTSTPGLAAGTSTTNKPPITIRRPQPPA</sequence>
<dbReference type="EMBL" id="KN831967">
    <property type="protein sequence ID" value="KIO05392.1"/>
    <property type="molecule type" value="Genomic_DNA"/>
</dbReference>
<reference evidence="10" key="2">
    <citation type="submission" date="2015-01" db="EMBL/GenBank/DDBJ databases">
        <title>Evolutionary Origins and Diversification of the Mycorrhizal Mutualists.</title>
        <authorList>
            <consortium name="DOE Joint Genome Institute"/>
            <consortium name="Mycorrhizal Genomics Consortium"/>
            <person name="Kohler A."/>
            <person name="Kuo A."/>
            <person name="Nagy L.G."/>
            <person name="Floudas D."/>
            <person name="Copeland A."/>
            <person name="Barry K.W."/>
            <person name="Cichocki N."/>
            <person name="Veneault-Fourrey C."/>
            <person name="LaButti K."/>
            <person name="Lindquist E.A."/>
            <person name="Lipzen A."/>
            <person name="Lundell T."/>
            <person name="Morin E."/>
            <person name="Murat C."/>
            <person name="Riley R."/>
            <person name="Ohm R."/>
            <person name="Sun H."/>
            <person name="Tunlid A."/>
            <person name="Henrissat B."/>
            <person name="Grigoriev I.V."/>
            <person name="Hibbett D.S."/>
            <person name="Martin F."/>
        </authorList>
    </citation>
    <scope>NUCLEOTIDE SEQUENCE [LARGE SCALE GENOMIC DNA]</scope>
    <source>
        <strain evidence="10">Marx 270</strain>
    </source>
</reference>
<evidence type="ECO:0000259" key="7">
    <source>
        <dbReference type="Pfam" id="PF25481"/>
    </source>
</evidence>
<dbReference type="InterPro" id="IPR057974">
    <property type="entry name" value="NUA/TPR/MLP1-2-like_dom"/>
</dbReference>
<dbReference type="OrthoDB" id="343070at2759"/>
<dbReference type="Pfam" id="PF07926">
    <property type="entry name" value="TPR_MLP1_2"/>
    <property type="match status" value="1"/>
</dbReference>
<evidence type="ECO:0000313" key="10">
    <source>
        <dbReference type="Proteomes" id="UP000054217"/>
    </source>
</evidence>
<dbReference type="InterPro" id="IPR057577">
    <property type="entry name" value="Nucleoprot-TPR/MLP1_dom"/>
</dbReference>
<protein>
    <submittedName>
        <fullName evidence="9">Uncharacterized protein</fullName>
    </submittedName>
</protein>
<dbReference type="Pfam" id="PF25481">
    <property type="entry name" value="Nucleoprot-TPR"/>
    <property type="match status" value="1"/>
</dbReference>
<dbReference type="GO" id="GO:0006406">
    <property type="term" value="P:mRNA export from nucleus"/>
    <property type="evidence" value="ECO:0007669"/>
    <property type="project" value="TreeGrafter"/>
</dbReference>
<evidence type="ECO:0000259" key="6">
    <source>
        <dbReference type="Pfam" id="PF07926"/>
    </source>
</evidence>
<feature type="coiled-coil region" evidence="4">
    <location>
        <begin position="493"/>
        <end position="572"/>
    </location>
</feature>
<feature type="domain" description="Nucleoprotein TPR/MPL1" evidence="7">
    <location>
        <begin position="238"/>
        <end position="307"/>
    </location>
</feature>
<dbReference type="PANTHER" id="PTHR18898:SF2">
    <property type="entry name" value="NUCLEOPROTEIN TPR"/>
    <property type="match status" value="1"/>
</dbReference>
<feature type="coiled-coil region" evidence="4">
    <location>
        <begin position="98"/>
        <end position="234"/>
    </location>
</feature>
<name>A0A0C3K723_PISTI</name>
<dbReference type="GO" id="GO:0005643">
    <property type="term" value="C:nuclear pore"/>
    <property type="evidence" value="ECO:0007669"/>
    <property type="project" value="TreeGrafter"/>
</dbReference>
<feature type="compositionally biased region" description="Low complexity" evidence="5">
    <location>
        <begin position="1805"/>
        <end position="1850"/>
    </location>
</feature>
<dbReference type="STRING" id="870435.A0A0C3K723"/>
<keyword evidence="10" id="KW-1185">Reference proteome</keyword>
<dbReference type="GO" id="GO:0017056">
    <property type="term" value="F:structural constituent of nuclear pore"/>
    <property type="evidence" value="ECO:0007669"/>
    <property type="project" value="TreeGrafter"/>
</dbReference>
<dbReference type="Pfam" id="PF25785">
    <property type="entry name" value="TPR"/>
    <property type="match status" value="1"/>
</dbReference>
<keyword evidence="3" id="KW-0539">Nucleus</keyword>
<feature type="coiled-coil region" evidence="4">
    <location>
        <begin position="1057"/>
        <end position="1158"/>
    </location>
</feature>
<feature type="compositionally biased region" description="Basic and acidic residues" evidence="5">
    <location>
        <begin position="1542"/>
        <end position="1560"/>
    </location>
</feature>
<feature type="coiled-coil region" evidence="4">
    <location>
        <begin position="818"/>
        <end position="852"/>
    </location>
</feature>
<dbReference type="Proteomes" id="UP000054217">
    <property type="component" value="Unassembled WGS sequence"/>
</dbReference>
<feature type="domain" description="Nucleoprotein TPR/MLP1-2" evidence="6">
    <location>
        <begin position="1109"/>
        <end position="1235"/>
    </location>
</feature>
<reference evidence="9 10" key="1">
    <citation type="submission" date="2014-04" db="EMBL/GenBank/DDBJ databases">
        <authorList>
            <consortium name="DOE Joint Genome Institute"/>
            <person name="Kuo A."/>
            <person name="Kohler A."/>
            <person name="Costa M.D."/>
            <person name="Nagy L.G."/>
            <person name="Floudas D."/>
            <person name="Copeland A."/>
            <person name="Barry K.W."/>
            <person name="Cichocki N."/>
            <person name="Veneault-Fourrey C."/>
            <person name="LaButti K."/>
            <person name="Lindquist E.A."/>
            <person name="Lipzen A."/>
            <person name="Lundell T."/>
            <person name="Morin E."/>
            <person name="Murat C."/>
            <person name="Sun H."/>
            <person name="Tunlid A."/>
            <person name="Henrissat B."/>
            <person name="Grigoriev I.V."/>
            <person name="Hibbett D.S."/>
            <person name="Martin F."/>
            <person name="Nordberg H.P."/>
            <person name="Cantor M.N."/>
            <person name="Hua S.X."/>
        </authorList>
    </citation>
    <scope>NUCLEOTIDE SEQUENCE [LARGE SCALE GENOMIC DNA]</scope>
    <source>
        <strain evidence="9 10">Marx 270</strain>
    </source>
</reference>
<feature type="compositionally biased region" description="Low complexity" evidence="5">
    <location>
        <begin position="1877"/>
        <end position="1918"/>
    </location>
</feature>
<feature type="domain" description="NUA/TPR/MLP1-2-like" evidence="8">
    <location>
        <begin position="538"/>
        <end position="638"/>
    </location>
</feature>
<dbReference type="InterPro" id="IPR012929">
    <property type="entry name" value="Nucleoprot-TPR/MLP1-2_dom"/>
</dbReference>
<dbReference type="InParanoid" id="A0A0C3K723"/>
<dbReference type="Gene3D" id="1.10.287.1490">
    <property type="match status" value="2"/>
</dbReference>
<gene>
    <name evidence="9" type="ORF">M404DRAFT_25515</name>
</gene>
<evidence type="ECO:0000256" key="1">
    <source>
        <dbReference type="ARBA" id="ARBA00004123"/>
    </source>
</evidence>
<feature type="region of interest" description="Disordered" evidence="5">
    <location>
        <begin position="1514"/>
        <end position="1573"/>
    </location>
</feature>
<evidence type="ECO:0000313" key="9">
    <source>
        <dbReference type="EMBL" id="KIO05392.1"/>
    </source>
</evidence>
<dbReference type="HOGENOM" id="CLU_001937_0_0_1"/>
<feature type="coiled-coil region" evidence="4">
    <location>
        <begin position="1198"/>
        <end position="1225"/>
    </location>
</feature>
<feature type="coiled-coil region" evidence="4">
    <location>
        <begin position="885"/>
        <end position="1024"/>
    </location>
</feature>
<dbReference type="FunCoup" id="A0A0C3K723">
    <property type="interactions" value="636"/>
</dbReference>
<evidence type="ECO:0000256" key="4">
    <source>
        <dbReference type="SAM" id="Coils"/>
    </source>
</evidence>
<comment type="subcellular location">
    <subcellularLocation>
        <location evidence="1">Nucleus</location>
    </subcellularLocation>
</comment>
<feature type="region of interest" description="Disordered" evidence="5">
    <location>
        <begin position="1622"/>
        <end position="1642"/>
    </location>
</feature>
<dbReference type="GO" id="GO:0006606">
    <property type="term" value="P:protein import into nucleus"/>
    <property type="evidence" value="ECO:0007669"/>
    <property type="project" value="InterPro"/>
</dbReference>
<evidence type="ECO:0000256" key="3">
    <source>
        <dbReference type="ARBA" id="ARBA00023242"/>
    </source>
</evidence>
<keyword evidence="2 4" id="KW-0175">Coiled coil</keyword>
<evidence type="ECO:0000256" key="5">
    <source>
        <dbReference type="SAM" id="MobiDB-lite"/>
    </source>
</evidence>
<feature type="coiled-coil region" evidence="4">
    <location>
        <begin position="641"/>
        <end position="683"/>
    </location>
</feature>
<feature type="coiled-coil region" evidence="4">
    <location>
        <begin position="375"/>
        <end position="414"/>
    </location>
</feature>
<dbReference type="PANTHER" id="PTHR18898">
    <property type="entry name" value="NUCLEOPROTEIN TPR-RELATED"/>
    <property type="match status" value="1"/>
</dbReference>